<evidence type="ECO:0000256" key="1">
    <source>
        <dbReference type="SAM" id="SignalP"/>
    </source>
</evidence>
<protein>
    <submittedName>
        <fullName evidence="2">Uncharacterized protein</fullName>
    </submittedName>
</protein>
<feature type="chain" id="PRO_5040727248" evidence="1">
    <location>
        <begin position="24"/>
        <end position="178"/>
    </location>
</feature>
<proteinExistence type="predicted"/>
<keyword evidence="1" id="KW-0732">Signal</keyword>
<dbReference type="Gene3D" id="6.10.140.530">
    <property type="match status" value="1"/>
</dbReference>
<comment type="caution">
    <text evidence="2">The sequence shown here is derived from an EMBL/GenBank/DDBJ whole genome shotgun (WGS) entry which is preliminary data.</text>
</comment>
<keyword evidence="3" id="KW-1185">Reference proteome</keyword>
<dbReference type="AlphaFoldDB" id="A0A9W7F458"/>
<sequence>MPRPRLYPILLLLLLFLLTSAYAYPYTFWLNELDVYLSSHTYPIPTSYKTYTGVALGSWASRQRSLHTSGTLSHSRLSELNARSFPFSNLDYTSSILDVRNPLTQPRITYNEDTDIQYVNKWMNGKKDEEWYKDLKRRFWKGEVSSSTIKQVEILGGQGLEIWGRKTRGKSKRKPETF</sequence>
<dbReference type="EMBL" id="BRXW01000045">
    <property type="protein sequence ID" value="GMI02529.1"/>
    <property type="molecule type" value="Genomic_DNA"/>
</dbReference>
<evidence type="ECO:0000313" key="3">
    <source>
        <dbReference type="Proteomes" id="UP001165122"/>
    </source>
</evidence>
<evidence type="ECO:0000313" key="2">
    <source>
        <dbReference type="EMBL" id="GMI02529.1"/>
    </source>
</evidence>
<accession>A0A9W7F458</accession>
<feature type="signal peptide" evidence="1">
    <location>
        <begin position="1"/>
        <end position="23"/>
    </location>
</feature>
<reference evidence="3" key="1">
    <citation type="journal article" date="2023" name="Commun. Biol.">
        <title>Genome analysis of Parmales, the sister group of diatoms, reveals the evolutionary specialization of diatoms from phago-mixotrophs to photoautotrophs.</title>
        <authorList>
            <person name="Ban H."/>
            <person name="Sato S."/>
            <person name="Yoshikawa S."/>
            <person name="Yamada K."/>
            <person name="Nakamura Y."/>
            <person name="Ichinomiya M."/>
            <person name="Sato N."/>
            <person name="Blanc-Mathieu R."/>
            <person name="Endo H."/>
            <person name="Kuwata A."/>
            <person name="Ogata H."/>
        </authorList>
    </citation>
    <scope>NUCLEOTIDE SEQUENCE [LARGE SCALE GENOMIC DNA]</scope>
    <source>
        <strain evidence="3">NIES 3700</strain>
    </source>
</reference>
<dbReference type="Proteomes" id="UP001165122">
    <property type="component" value="Unassembled WGS sequence"/>
</dbReference>
<organism evidence="2 3">
    <name type="scientific">Triparma laevis f. longispina</name>
    <dbReference type="NCBI Taxonomy" id="1714387"/>
    <lineage>
        <taxon>Eukaryota</taxon>
        <taxon>Sar</taxon>
        <taxon>Stramenopiles</taxon>
        <taxon>Ochrophyta</taxon>
        <taxon>Bolidophyceae</taxon>
        <taxon>Parmales</taxon>
        <taxon>Triparmaceae</taxon>
        <taxon>Triparma</taxon>
    </lineage>
</organism>
<name>A0A9W7F458_9STRA</name>
<gene>
    <name evidence="2" type="ORF">TrLO_g8522</name>
</gene>